<dbReference type="GO" id="GO:0010008">
    <property type="term" value="C:endosome membrane"/>
    <property type="evidence" value="ECO:0007669"/>
    <property type="project" value="UniProtKB-SubCell"/>
</dbReference>
<dbReference type="PROSITE" id="PS50003">
    <property type="entry name" value="PH_DOMAIN"/>
    <property type="match status" value="1"/>
</dbReference>
<protein>
    <recommendedName>
        <fullName evidence="9">Arf-GAP with coiled-coil, ANK repeat and PH domain-containing protein</fullName>
        <shortName evidence="9">Cnt-b</shortName>
    </recommendedName>
    <alternativeName>
        <fullName evidence="9">Centaurin-beta</fullName>
    </alternativeName>
</protein>
<evidence type="ECO:0000256" key="10">
    <source>
        <dbReference type="SAM" id="MobiDB-lite"/>
    </source>
</evidence>
<dbReference type="PANTHER" id="PTHR23180">
    <property type="entry name" value="CENTAURIN/ARF"/>
    <property type="match status" value="1"/>
</dbReference>
<dbReference type="PROSITE" id="PS50297">
    <property type="entry name" value="ANK_REP_REGION"/>
    <property type="match status" value="2"/>
</dbReference>
<dbReference type="FunFam" id="1.20.1270.60:FF:000025">
    <property type="entry name" value="arf-GAP with coiled-coil, ANK repeat and PH domain-containing protein 2"/>
    <property type="match status" value="1"/>
</dbReference>
<evidence type="ECO:0000313" key="14">
    <source>
        <dbReference type="Proteomes" id="UP000694388"/>
    </source>
</evidence>
<feature type="repeat" description="ANK" evidence="7">
    <location>
        <begin position="646"/>
        <end position="678"/>
    </location>
</feature>
<dbReference type="InterPro" id="IPR036770">
    <property type="entry name" value="Ankyrin_rpt-contain_sf"/>
</dbReference>
<dbReference type="PROSITE" id="PS50088">
    <property type="entry name" value="ANK_REPEAT"/>
    <property type="match status" value="2"/>
</dbReference>
<dbReference type="FunFam" id="1.10.220.150:FF:000007">
    <property type="entry name" value="Arf-GAP with coiled-coil, ANK repeat and PH domain-containing protein 2"/>
    <property type="match status" value="1"/>
</dbReference>
<dbReference type="SUPFAM" id="SSF57863">
    <property type="entry name" value="ArfGap/RecO-like zinc finger"/>
    <property type="match status" value="1"/>
</dbReference>
<dbReference type="Gene3D" id="1.20.1270.60">
    <property type="entry name" value="Arfaptin homology (AH) domain/BAR domain"/>
    <property type="match status" value="1"/>
</dbReference>
<feature type="domain" description="PH" evidence="11">
    <location>
        <begin position="266"/>
        <end position="362"/>
    </location>
</feature>
<keyword evidence="3 9" id="KW-0677">Repeat</keyword>
<sequence length="784" mass="88728">MTLTDELEECLKDSPRFRASLEVVDMGVGDLETKLDKLVKLCGGMIEAGKAYNVANKLFLGSIKELASHCHKDQLLVDTLKHFSEGLEELVGYHLILYDQAQRCIRTNLQTFIKEDMKGFKESRRSFERAADELEMTVVRHAQVPRTRPHEAEEACNLYLAARKSYRHAALEHLIQTHDLQSKNKLVVLDSVCSYLRAQFTFFHQGYDWLNDLEPEMKQLAVKLDEFRQVASQERKEMEARHVSVEMQDPCWREATIELRPDISQGVVLEGYLFKRASNAFKTWNRRWFSIQSKQLVYQKKYKEPVTVVVEDLRLCSVKPVEETERRFCFEVTSPPAKTCVLQADSEKLRELWVRAVQTSINFAYNDTEDRQEEQAETSPRQQPSSEDTNLQVNQLGMGASSDTLQQNPGVTTHLAVISQPPKCSALRRIQAVRGNQYCCDCGREDARWASINLGVSLCIECSGIHRSLGVHLSKVRSLTLDTWEPELIKLMCELGNSEINKIYESNIESSTLKKPVPESSCKERETWIRAKYVERRFLCPRPRGAKPGVYRKEGSNVDEAGVQQDDEQAETEPGVKHRQKTAVSEHKNGKEEGRSEAELKEGSEDCVEWDAGLALHGAARCGDLRALALAIAHGGDVNYVHRTAEGTTPLIQAVIGNSLAVCEFLLQNGAKVNHRDDHGRSPLHHATYLGHTGQVCLFLKRGATQLALDEAGQDPLSVAVQAANADIVTLLRLARMYEEMRESEGPYAQEGDETYHDIFRDFSHLASNEPDRLNRRSFDDTPP</sequence>
<evidence type="ECO:0000256" key="3">
    <source>
        <dbReference type="ARBA" id="ARBA00022737"/>
    </source>
</evidence>
<comment type="domain">
    <text evidence="9">PH domain binds phospholipids including phosphatidic acid, phosphatidylinositol 3-phosphate, phosphatidylinositol 3,5-bisphosphate (PIP2) and phosphatidylinositol 3,4,5-trisphosphate (PIP3). May mediate protein binding to PIP2 or PIP3 containing membranes.</text>
</comment>
<dbReference type="InterPro" id="IPR045258">
    <property type="entry name" value="ACAP1/2/3-like"/>
</dbReference>
<keyword evidence="9" id="KW-0967">Endosome</keyword>
<dbReference type="FunFam" id="1.25.40.20:FF:000020">
    <property type="entry name" value="Arf-GAP with coiled-coil, ANK repeat and PH domain-containing protein 2"/>
    <property type="match status" value="1"/>
</dbReference>
<dbReference type="Ensembl" id="ENSEBUT00000009931.1">
    <property type="protein sequence ID" value="ENSEBUP00000009408.1"/>
    <property type="gene ID" value="ENSEBUG00000006058.1"/>
</dbReference>
<keyword evidence="6 7" id="KW-0040">ANK repeat</keyword>
<dbReference type="SUPFAM" id="SSF48403">
    <property type="entry name" value="Ankyrin repeat"/>
    <property type="match status" value="1"/>
</dbReference>
<dbReference type="Gene3D" id="1.10.220.150">
    <property type="entry name" value="Arf GTPase activating protein"/>
    <property type="match status" value="1"/>
</dbReference>
<feature type="region of interest" description="Disordered" evidence="10">
    <location>
        <begin position="549"/>
        <end position="601"/>
    </location>
</feature>
<evidence type="ECO:0000256" key="9">
    <source>
        <dbReference type="RuleBase" id="RU369028"/>
    </source>
</evidence>
<feature type="compositionally biased region" description="Basic and acidic residues" evidence="10">
    <location>
        <begin position="584"/>
        <end position="601"/>
    </location>
</feature>
<dbReference type="CDD" id="cd08835">
    <property type="entry name" value="ArfGap_ACAP"/>
    <property type="match status" value="1"/>
</dbReference>
<evidence type="ECO:0000256" key="2">
    <source>
        <dbReference type="ARBA" id="ARBA00022723"/>
    </source>
</evidence>
<dbReference type="Gene3D" id="2.30.29.30">
    <property type="entry name" value="Pleckstrin-homology domain (PH domain)/Phosphotyrosine-binding domain (PTB)"/>
    <property type="match status" value="1"/>
</dbReference>
<feature type="repeat" description="ANK" evidence="7">
    <location>
        <begin position="679"/>
        <end position="711"/>
    </location>
</feature>
<dbReference type="InterPro" id="IPR002110">
    <property type="entry name" value="Ankyrin_rpt"/>
</dbReference>
<evidence type="ECO:0000256" key="6">
    <source>
        <dbReference type="ARBA" id="ARBA00023043"/>
    </source>
</evidence>
<proteinExistence type="predicted"/>
<dbReference type="AlphaFoldDB" id="A0A8C4Q3L2"/>
<keyword evidence="1 9" id="KW-0343">GTPase activation</keyword>
<feature type="domain" description="Arf-GAP" evidence="12">
    <location>
        <begin position="424"/>
        <end position="548"/>
    </location>
</feature>
<dbReference type="OMA" id="FGFREAM"/>
<comment type="subcellular location">
    <subcellularLocation>
        <location evidence="9">Endosome membrane</location>
        <topology evidence="9">Peripheral membrane protein</topology>
    </subcellularLocation>
</comment>
<evidence type="ECO:0000256" key="7">
    <source>
        <dbReference type="PROSITE-ProRule" id="PRU00023"/>
    </source>
</evidence>
<keyword evidence="14" id="KW-1185">Reference proteome</keyword>
<dbReference type="SMART" id="SM00248">
    <property type="entry name" value="ANK"/>
    <property type="match status" value="3"/>
</dbReference>
<dbReference type="InterPro" id="IPR011993">
    <property type="entry name" value="PH-like_dom_sf"/>
</dbReference>
<dbReference type="InterPro" id="IPR038508">
    <property type="entry name" value="ArfGAP_dom_sf"/>
</dbReference>
<dbReference type="PROSITE" id="PS50115">
    <property type="entry name" value="ARFGAP"/>
    <property type="match status" value="1"/>
</dbReference>
<evidence type="ECO:0000256" key="5">
    <source>
        <dbReference type="ARBA" id="ARBA00022833"/>
    </source>
</evidence>
<dbReference type="CDD" id="cd13250">
    <property type="entry name" value="PH_ACAP"/>
    <property type="match status" value="1"/>
</dbReference>
<dbReference type="SMART" id="SM00105">
    <property type="entry name" value="ArfGap"/>
    <property type="match status" value="1"/>
</dbReference>
<reference evidence="13" key="1">
    <citation type="submission" date="2025-08" db="UniProtKB">
        <authorList>
            <consortium name="Ensembl"/>
        </authorList>
    </citation>
    <scope>IDENTIFICATION</scope>
</reference>
<keyword evidence="2 9" id="KW-0479">Metal-binding</keyword>
<dbReference type="CDD" id="cd07603">
    <property type="entry name" value="BAR_ACAPs"/>
    <property type="match status" value="1"/>
</dbReference>
<keyword evidence="4 8" id="KW-0863">Zinc-finger</keyword>
<dbReference type="SUPFAM" id="SSF103657">
    <property type="entry name" value="BAR/IMD domain-like"/>
    <property type="match status" value="1"/>
</dbReference>
<dbReference type="PRINTS" id="PR00405">
    <property type="entry name" value="REVINTRACTNG"/>
</dbReference>
<dbReference type="Pfam" id="PF12796">
    <property type="entry name" value="Ank_2"/>
    <property type="match status" value="1"/>
</dbReference>
<dbReference type="Proteomes" id="UP000694388">
    <property type="component" value="Unplaced"/>
</dbReference>
<feature type="region of interest" description="Disordered" evidence="10">
    <location>
        <begin position="367"/>
        <end position="389"/>
    </location>
</feature>
<dbReference type="InterPro" id="IPR001164">
    <property type="entry name" value="ArfGAP_dom"/>
</dbReference>
<dbReference type="SUPFAM" id="SSF50729">
    <property type="entry name" value="PH domain-like"/>
    <property type="match status" value="1"/>
</dbReference>
<comment type="function">
    <text evidence="9">GTPase-activating protein for the ADP ribosylation factor family.</text>
</comment>
<dbReference type="FunFam" id="2.30.29.30:FF:000026">
    <property type="entry name" value="Arf-GAP with coiled-coil, ANK repeat and PH domain-containing protein 2"/>
    <property type="match status" value="1"/>
</dbReference>
<evidence type="ECO:0000256" key="4">
    <source>
        <dbReference type="ARBA" id="ARBA00022771"/>
    </source>
</evidence>
<dbReference type="InterPro" id="IPR027267">
    <property type="entry name" value="AH/BAR_dom_sf"/>
</dbReference>
<comment type="domain">
    <text evidence="9">The BAR domain mediates homodimerization, it can neither bind membrane nor impart curvature, but instead requires the neighboring PH domain to achieve these functions.</text>
</comment>
<dbReference type="Pfam" id="PF01412">
    <property type="entry name" value="ArfGap"/>
    <property type="match status" value="1"/>
</dbReference>
<dbReference type="Gene3D" id="1.25.40.20">
    <property type="entry name" value="Ankyrin repeat-containing domain"/>
    <property type="match status" value="1"/>
</dbReference>
<keyword evidence="5 9" id="KW-0862">Zinc</keyword>
<evidence type="ECO:0000259" key="12">
    <source>
        <dbReference type="PROSITE" id="PS50115"/>
    </source>
</evidence>
<accession>A0A8C4Q3L2</accession>
<dbReference type="GeneTree" id="ENSGT00940000156389"/>
<evidence type="ECO:0000313" key="13">
    <source>
        <dbReference type="Ensembl" id="ENSEBUP00000009408.1"/>
    </source>
</evidence>
<dbReference type="InterPro" id="IPR037278">
    <property type="entry name" value="ARFGAP/RecO"/>
</dbReference>
<dbReference type="SMART" id="SM00233">
    <property type="entry name" value="PH"/>
    <property type="match status" value="1"/>
</dbReference>
<dbReference type="InterPro" id="IPR004148">
    <property type="entry name" value="BAR_dom"/>
</dbReference>
<dbReference type="GO" id="GO:0005096">
    <property type="term" value="F:GTPase activator activity"/>
    <property type="evidence" value="ECO:0007669"/>
    <property type="project" value="UniProtKB-KW"/>
</dbReference>
<dbReference type="InterPro" id="IPR001849">
    <property type="entry name" value="PH_domain"/>
</dbReference>
<dbReference type="PANTHER" id="PTHR23180:SF399">
    <property type="entry name" value="BLOWN FUSE, ISOFORM A-RELATED"/>
    <property type="match status" value="1"/>
</dbReference>
<evidence type="ECO:0000259" key="11">
    <source>
        <dbReference type="PROSITE" id="PS50003"/>
    </source>
</evidence>
<dbReference type="Pfam" id="PF00169">
    <property type="entry name" value="PH"/>
    <property type="match status" value="1"/>
</dbReference>
<organism evidence="13 14">
    <name type="scientific">Eptatretus burgeri</name>
    <name type="common">Inshore hagfish</name>
    <dbReference type="NCBI Taxonomy" id="7764"/>
    <lineage>
        <taxon>Eukaryota</taxon>
        <taxon>Metazoa</taxon>
        <taxon>Chordata</taxon>
        <taxon>Craniata</taxon>
        <taxon>Vertebrata</taxon>
        <taxon>Cyclostomata</taxon>
        <taxon>Myxini</taxon>
        <taxon>Myxiniformes</taxon>
        <taxon>Myxinidae</taxon>
        <taxon>Eptatretinae</taxon>
        <taxon>Eptatretus</taxon>
    </lineage>
</organism>
<comment type="activity regulation">
    <text evidence="9">GAP activity stimulated by phosphatidylinositol 4,5-bisphosphate (PIP2) and phosphatidic acid.</text>
</comment>
<reference evidence="13" key="2">
    <citation type="submission" date="2025-09" db="UniProtKB">
        <authorList>
            <consortium name="Ensembl"/>
        </authorList>
    </citation>
    <scope>IDENTIFICATION</scope>
</reference>
<evidence type="ECO:0000256" key="8">
    <source>
        <dbReference type="PROSITE-ProRule" id="PRU00288"/>
    </source>
</evidence>
<evidence type="ECO:0000256" key="1">
    <source>
        <dbReference type="ARBA" id="ARBA00022468"/>
    </source>
</evidence>
<dbReference type="Pfam" id="PF16746">
    <property type="entry name" value="BAR_3"/>
    <property type="match status" value="1"/>
</dbReference>
<feature type="compositionally biased region" description="Polar residues" evidence="10">
    <location>
        <begin position="377"/>
        <end position="389"/>
    </location>
</feature>
<name>A0A8C4Q3L2_EPTBU</name>
<dbReference type="GO" id="GO:0008270">
    <property type="term" value="F:zinc ion binding"/>
    <property type="evidence" value="ECO:0007669"/>
    <property type="project" value="UniProtKB-KW"/>
</dbReference>